<dbReference type="SUPFAM" id="SSF54211">
    <property type="entry name" value="Ribosomal protein S5 domain 2-like"/>
    <property type="match status" value="1"/>
</dbReference>
<keyword evidence="3 7" id="KW-0540">Nuclease</keyword>
<comment type="subunit">
    <text evidence="7">Consists of a catalytic RNA component (M1 or rnpB) and a protein subunit.</text>
</comment>
<dbReference type="Pfam" id="PF00825">
    <property type="entry name" value="Ribonuclease_P"/>
    <property type="match status" value="1"/>
</dbReference>
<evidence type="ECO:0000313" key="9">
    <source>
        <dbReference type="EMBL" id="TCZ74205.1"/>
    </source>
</evidence>
<dbReference type="Gene3D" id="3.30.230.10">
    <property type="match status" value="1"/>
</dbReference>
<keyword evidence="5 7" id="KW-0378">Hydrolase</keyword>
<keyword evidence="2 7" id="KW-0819">tRNA processing</keyword>
<dbReference type="HAMAP" id="MF_00227">
    <property type="entry name" value="RNase_P"/>
    <property type="match status" value="1"/>
</dbReference>
<dbReference type="InterPro" id="IPR020568">
    <property type="entry name" value="Ribosomal_Su5_D2-typ_SF"/>
</dbReference>
<dbReference type="InterPro" id="IPR000100">
    <property type="entry name" value="RNase_P"/>
</dbReference>
<dbReference type="RefSeq" id="WP_131850804.1">
    <property type="nucleotide sequence ID" value="NZ_SKFH01000003.1"/>
</dbReference>
<sequence length="131" mass="15046">MKRFGLPATEKLKSRKAIDALFRGGQRFSVFPVLVWHRWTAGAAEPGLQAGFTCSKKHFKRAHDRNRVKRLLREAYRLQKPELLEAVHGRELHGELFFVFVDKTLPTFAVIHAAVGKSLRHLQKKSHEVAH</sequence>
<dbReference type="GO" id="GO:0000049">
    <property type="term" value="F:tRNA binding"/>
    <property type="evidence" value="ECO:0007669"/>
    <property type="project" value="UniProtKB-UniRule"/>
</dbReference>
<comment type="similarity">
    <text evidence="7">Belongs to the RnpA family.</text>
</comment>
<evidence type="ECO:0000313" key="10">
    <source>
        <dbReference type="Proteomes" id="UP000295164"/>
    </source>
</evidence>
<dbReference type="EC" id="3.1.26.5" evidence="7 8"/>
<proteinExistence type="inferred from homology"/>
<reference evidence="9 10" key="1">
    <citation type="submission" date="2019-03" db="EMBL/GenBank/DDBJ databases">
        <authorList>
            <person name="Kim M.K.M."/>
        </authorList>
    </citation>
    <scope>NUCLEOTIDE SEQUENCE [LARGE SCALE GENOMIC DNA]</scope>
    <source>
        <strain evidence="9 10">17J68-15</strain>
    </source>
</reference>
<dbReference type="NCBIfam" id="TIGR00188">
    <property type="entry name" value="rnpA"/>
    <property type="match status" value="1"/>
</dbReference>
<evidence type="ECO:0000256" key="7">
    <source>
        <dbReference type="HAMAP-Rule" id="MF_00227"/>
    </source>
</evidence>
<organism evidence="9 10">
    <name type="scientific">Flaviaesturariibacter aridisoli</name>
    <dbReference type="NCBI Taxonomy" id="2545761"/>
    <lineage>
        <taxon>Bacteria</taxon>
        <taxon>Pseudomonadati</taxon>
        <taxon>Bacteroidota</taxon>
        <taxon>Chitinophagia</taxon>
        <taxon>Chitinophagales</taxon>
        <taxon>Chitinophagaceae</taxon>
        <taxon>Flaviaestuariibacter</taxon>
    </lineage>
</organism>
<comment type="caution">
    <text evidence="9">The sequence shown here is derived from an EMBL/GenBank/DDBJ whole genome shotgun (WGS) entry which is preliminary data.</text>
</comment>
<dbReference type="OrthoDB" id="1524972at2"/>
<name>A0A4R4E8W0_9BACT</name>
<dbReference type="PROSITE" id="PS00648">
    <property type="entry name" value="RIBONUCLEASE_P"/>
    <property type="match status" value="1"/>
</dbReference>
<dbReference type="GO" id="GO:0030677">
    <property type="term" value="C:ribonuclease P complex"/>
    <property type="evidence" value="ECO:0007669"/>
    <property type="project" value="TreeGrafter"/>
</dbReference>
<dbReference type="PANTHER" id="PTHR33992:SF1">
    <property type="entry name" value="RIBONUCLEASE P PROTEIN COMPONENT"/>
    <property type="match status" value="1"/>
</dbReference>
<evidence type="ECO:0000256" key="1">
    <source>
        <dbReference type="ARBA" id="ARBA00002663"/>
    </source>
</evidence>
<dbReference type="GO" id="GO:0001682">
    <property type="term" value="P:tRNA 5'-leader removal"/>
    <property type="evidence" value="ECO:0007669"/>
    <property type="project" value="UniProtKB-UniRule"/>
</dbReference>
<dbReference type="AlphaFoldDB" id="A0A4R4E8W0"/>
<accession>A0A4R4E8W0</accession>
<keyword evidence="4 7" id="KW-0255">Endonuclease</keyword>
<dbReference type="InterPro" id="IPR014721">
    <property type="entry name" value="Ribsml_uS5_D2-typ_fold_subgr"/>
</dbReference>
<dbReference type="Proteomes" id="UP000295164">
    <property type="component" value="Unassembled WGS sequence"/>
</dbReference>
<keyword evidence="10" id="KW-1185">Reference proteome</keyword>
<comment type="function">
    <text evidence="1 7">RNaseP catalyzes the removal of the 5'-leader sequence from pre-tRNA to produce the mature 5'-terminus. It can also cleave other RNA substrates such as 4.5S RNA. The protein component plays an auxiliary but essential role in vivo by binding to the 5'-leader sequence and broadening the substrate specificity of the ribozyme.</text>
</comment>
<gene>
    <name evidence="7 9" type="primary">rnpA</name>
    <name evidence="9" type="ORF">E0486_03780</name>
</gene>
<dbReference type="PANTHER" id="PTHR33992">
    <property type="entry name" value="RIBONUCLEASE P PROTEIN COMPONENT"/>
    <property type="match status" value="1"/>
</dbReference>
<keyword evidence="6 7" id="KW-0694">RNA-binding</keyword>
<evidence type="ECO:0000256" key="8">
    <source>
        <dbReference type="NCBIfam" id="TIGR00188"/>
    </source>
</evidence>
<dbReference type="GO" id="GO:0004526">
    <property type="term" value="F:ribonuclease P activity"/>
    <property type="evidence" value="ECO:0007669"/>
    <property type="project" value="UniProtKB-UniRule"/>
</dbReference>
<evidence type="ECO:0000256" key="5">
    <source>
        <dbReference type="ARBA" id="ARBA00022801"/>
    </source>
</evidence>
<dbReference type="InterPro" id="IPR020539">
    <property type="entry name" value="RNase_P_CS"/>
</dbReference>
<dbReference type="GO" id="GO:0042781">
    <property type="term" value="F:3'-tRNA processing endoribonuclease activity"/>
    <property type="evidence" value="ECO:0007669"/>
    <property type="project" value="TreeGrafter"/>
</dbReference>
<evidence type="ECO:0000256" key="6">
    <source>
        <dbReference type="ARBA" id="ARBA00022884"/>
    </source>
</evidence>
<evidence type="ECO:0000256" key="3">
    <source>
        <dbReference type="ARBA" id="ARBA00022722"/>
    </source>
</evidence>
<protein>
    <recommendedName>
        <fullName evidence="7 8">Ribonuclease P protein component</fullName>
        <shortName evidence="7">RNase P protein</shortName>
        <shortName evidence="7">RNaseP protein</shortName>
        <ecNumber evidence="7 8">3.1.26.5</ecNumber>
    </recommendedName>
    <alternativeName>
        <fullName evidence="7">Protein C5</fullName>
    </alternativeName>
</protein>
<dbReference type="EMBL" id="SKFH01000003">
    <property type="protein sequence ID" value="TCZ74205.1"/>
    <property type="molecule type" value="Genomic_DNA"/>
</dbReference>
<comment type="catalytic activity">
    <reaction evidence="7">
        <text>Endonucleolytic cleavage of RNA, removing 5'-extranucleotides from tRNA precursor.</text>
        <dbReference type="EC" id="3.1.26.5"/>
    </reaction>
</comment>
<evidence type="ECO:0000256" key="4">
    <source>
        <dbReference type="ARBA" id="ARBA00022759"/>
    </source>
</evidence>
<evidence type="ECO:0000256" key="2">
    <source>
        <dbReference type="ARBA" id="ARBA00022694"/>
    </source>
</evidence>